<gene>
    <name evidence="1" type="ORF">BC792_1134</name>
</gene>
<keyword evidence="2" id="KW-1185">Reference proteome</keyword>
<sequence length="39" mass="4224">MAFASDWSTQLRAISAGLKNKLPKRGTSGAYLLTKLTNL</sequence>
<name>A0A5S5DG72_9SPHI</name>
<protein>
    <submittedName>
        <fullName evidence="1">Uncharacterized protein</fullName>
    </submittedName>
</protein>
<evidence type="ECO:0000313" key="2">
    <source>
        <dbReference type="Proteomes" id="UP000325105"/>
    </source>
</evidence>
<dbReference type="EMBL" id="VNHX01000013">
    <property type="protein sequence ID" value="TYP94136.1"/>
    <property type="molecule type" value="Genomic_DNA"/>
</dbReference>
<comment type="caution">
    <text evidence="1">The sequence shown here is derived from an EMBL/GenBank/DDBJ whole genome shotgun (WGS) entry which is preliminary data.</text>
</comment>
<evidence type="ECO:0000313" key="1">
    <source>
        <dbReference type="EMBL" id="TYP94136.1"/>
    </source>
</evidence>
<reference evidence="1 2" key="1">
    <citation type="submission" date="2019-07" db="EMBL/GenBank/DDBJ databases">
        <title>Genomic Encyclopedia of Archaeal and Bacterial Type Strains, Phase II (KMG-II): from individual species to whole genera.</title>
        <authorList>
            <person name="Goeker M."/>
        </authorList>
    </citation>
    <scope>NUCLEOTIDE SEQUENCE [LARGE SCALE GENOMIC DNA]</scope>
    <source>
        <strain evidence="1 2">DSM 18850</strain>
    </source>
</reference>
<dbReference type="Proteomes" id="UP000325105">
    <property type="component" value="Unassembled WGS sequence"/>
</dbReference>
<organism evidence="1 2">
    <name type="scientific">Sphingobacterium allocomposti</name>
    <dbReference type="NCBI Taxonomy" id="415956"/>
    <lineage>
        <taxon>Bacteria</taxon>
        <taxon>Pseudomonadati</taxon>
        <taxon>Bacteroidota</taxon>
        <taxon>Sphingobacteriia</taxon>
        <taxon>Sphingobacteriales</taxon>
        <taxon>Sphingobacteriaceae</taxon>
        <taxon>Sphingobacterium</taxon>
    </lineage>
</organism>
<accession>A0A5S5DG72</accession>
<dbReference type="AlphaFoldDB" id="A0A5S5DG72"/>
<proteinExistence type="predicted"/>